<feature type="domain" description="PAS" evidence="14">
    <location>
        <begin position="333"/>
        <end position="374"/>
    </location>
</feature>
<dbReference type="InterPro" id="IPR004358">
    <property type="entry name" value="Sig_transdc_His_kin-like_C"/>
</dbReference>
<dbReference type="InterPro" id="IPR036890">
    <property type="entry name" value="HATPase_C_sf"/>
</dbReference>
<evidence type="ECO:0000256" key="7">
    <source>
        <dbReference type="ARBA" id="ARBA00022741"/>
    </source>
</evidence>
<dbReference type="Pfam" id="PF13426">
    <property type="entry name" value="PAS_9"/>
    <property type="match status" value="1"/>
</dbReference>
<dbReference type="SMART" id="SM00091">
    <property type="entry name" value="PAS"/>
    <property type="match status" value="2"/>
</dbReference>
<dbReference type="Gene3D" id="3.30.565.10">
    <property type="entry name" value="Histidine kinase-like ATPase, C-terminal domain"/>
    <property type="match status" value="1"/>
</dbReference>
<keyword evidence="4" id="KW-0597">Phosphoprotein</keyword>
<gene>
    <name evidence="16" type="ORF">KDI_43280</name>
</gene>
<dbReference type="AlphaFoldDB" id="A0A5A5TII3"/>
<dbReference type="Gene3D" id="3.30.450.20">
    <property type="entry name" value="PAS domain"/>
    <property type="match status" value="2"/>
</dbReference>
<dbReference type="SMART" id="SM00387">
    <property type="entry name" value="HATPase_c"/>
    <property type="match status" value="1"/>
</dbReference>
<dbReference type="InterPro" id="IPR003594">
    <property type="entry name" value="HATPase_dom"/>
</dbReference>
<dbReference type="GO" id="GO:0000156">
    <property type="term" value="F:phosphorelay response regulator activity"/>
    <property type="evidence" value="ECO:0007669"/>
    <property type="project" value="TreeGrafter"/>
</dbReference>
<keyword evidence="7" id="KW-0547">Nucleotide-binding</keyword>
<keyword evidence="10" id="KW-1133">Transmembrane helix</keyword>
<comment type="catalytic activity">
    <reaction evidence="1">
        <text>ATP + protein L-histidine = ADP + protein N-phospho-L-histidine.</text>
        <dbReference type="EC" id="2.7.13.3"/>
    </reaction>
</comment>
<dbReference type="GO" id="GO:0005524">
    <property type="term" value="F:ATP binding"/>
    <property type="evidence" value="ECO:0007669"/>
    <property type="project" value="UniProtKB-KW"/>
</dbReference>
<dbReference type="PRINTS" id="PR00344">
    <property type="entry name" value="BCTRLSENSOR"/>
</dbReference>
<dbReference type="Pfam" id="PF02518">
    <property type="entry name" value="HATPase_c"/>
    <property type="match status" value="1"/>
</dbReference>
<dbReference type="CDD" id="cd00082">
    <property type="entry name" value="HisKA"/>
    <property type="match status" value="1"/>
</dbReference>
<evidence type="ECO:0000256" key="5">
    <source>
        <dbReference type="ARBA" id="ARBA00022679"/>
    </source>
</evidence>
<dbReference type="SUPFAM" id="SSF55874">
    <property type="entry name" value="ATPase domain of HSP90 chaperone/DNA topoisomerase II/histidine kinase"/>
    <property type="match status" value="1"/>
</dbReference>
<dbReference type="SUPFAM" id="SSF55785">
    <property type="entry name" value="PYP-like sensor domain (PAS domain)"/>
    <property type="match status" value="2"/>
</dbReference>
<dbReference type="InterPro" id="IPR003661">
    <property type="entry name" value="HisK_dim/P_dom"/>
</dbReference>
<dbReference type="Gene3D" id="1.10.287.130">
    <property type="match status" value="1"/>
</dbReference>
<evidence type="ECO:0000256" key="2">
    <source>
        <dbReference type="ARBA" id="ARBA00004141"/>
    </source>
</evidence>
<dbReference type="PANTHER" id="PTHR42878:SF7">
    <property type="entry name" value="SENSOR HISTIDINE KINASE GLRK"/>
    <property type="match status" value="1"/>
</dbReference>
<evidence type="ECO:0000256" key="10">
    <source>
        <dbReference type="ARBA" id="ARBA00022989"/>
    </source>
</evidence>
<keyword evidence="5" id="KW-0808">Transferase</keyword>
<dbReference type="GO" id="GO:0007234">
    <property type="term" value="P:osmosensory signaling via phosphorelay pathway"/>
    <property type="evidence" value="ECO:0007669"/>
    <property type="project" value="TreeGrafter"/>
</dbReference>
<dbReference type="InterPro" id="IPR005467">
    <property type="entry name" value="His_kinase_dom"/>
</dbReference>
<dbReference type="PROSITE" id="PS50113">
    <property type="entry name" value="PAC"/>
    <property type="match status" value="1"/>
</dbReference>
<evidence type="ECO:0000256" key="8">
    <source>
        <dbReference type="ARBA" id="ARBA00022777"/>
    </source>
</evidence>
<evidence type="ECO:0000259" key="13">
    <source>
        <dbReference type="PROSITE" id="PS50109"/>
    </source>
</evidence>
<feature type="domain" description="Histidine kinase" evidence="13">
    <location>
        <begin position="460"/>
        <end position="676"/>
    </location>
</feature>
<dbReference type="FunFam" id="1.10.287.130:FF:000001">
    <property type="entry name" value="Two-component sensor histidine kinase"/>
    <property type="match status" value="1"/>
</dbReference>
<dbReference type="SMART" id="SM00388">
    <property type="entry name" value="HisKA"/>
    <property type="match status" value="1"/>
</dbReference>
<dbReference type="Pfam" id="PF00512">
    <property type="entry name" value="HisKA"/>
    <property type="match status" value="1"/>
</dbReference>
<dbReference type="EMBL" id="BIXY01000082">
    <property type="protein sequence ID" value="GCF10764.1"/>
    <property type="molecule type" value="Genomic_DNA"/>
</dbReference>
<dbReference type="InterPro" id="IPR000014">
    <property type="entry name" value="PAS"/>
</dbReference>
<evidence type="ECO:0000313" key="17">
    <source>
        <dbReference type="Proteomes" id="UP000322530"/>
    </source>
</evidence>
<keyword evidence="8" id="KW-0418">Kinase</keyword>
<evidence type="ECO:0000259" key="15">
    <source>
        <dbReference type="PROSITE" id="PS50113"/>
    </source>
</evidence>
<evidence type="ECO:0000256" key="1">
    <source>
        <dbReference type="ARBA" id="ARBA00000085"/>
    </source>
</evidence>
<evidence type="ECO:0000256" key="11">
    <source>
        <dbReference type="ARBA" id="ARBA00023012"/>
    </source>
</evidence>
<dbReference type="PROSITE" id="PS50109">
    <property type="entry name" value="HIS_KIN"/>
    <property type="match status" value="1"/>
</dbReference>
<evidence type="ECO:0000259" key="14">
    <source>
        <dbReference type="PROSITE" id="PS50112"/>
    </source>
</evidence>
<dbReference type="GO" id="GO:0016020">
    <property type="term" value="C:membrane"/>
    <property type="evidence" value="ECO:0007669"/>
    <property type="project" value="UniProtKB-SubCell"/>
</dbReference>
<evidence type="ECO:0000256" key="12">
    <source>
        <dbReference type="ARBA" id="ARBA00023136"/>
    </source>
</evidence>
<feature type="domain" description="PAS" evidence="14">
    <location>
        <begin position="214"/>
        <end position="284"/>
    </location>
</feature>
<dbReference type="SUPFAM" id="SSF47384">
    <property type="entry name" value="Homodimeric domain of signal transducing histidine kinase"/>
    <property type="match status" value="1"/>
</dbReference>
<evidence type="ECO:0000256" key="9">
    <source>
        <dbReference type="ARBA" id="ARBA00022840"/>
    </source>
</evidence>
<reference evidence="16 17" key="1">
    <citation type="submission" date="2019-01" db="EMBL/GenBank/DDBJ databases">
        <title>Draft genome sequence of Dictyobacter sp. Uno17.</title>
        <authorList>
            <person name="Wang C.M."/>
            <person name="Zheng Y."/>
            <person name="Sakai Y."/>
            <person name="Abe K."/>
            <person name="Yokota A."/>
            <person name="Yabe S."/>
        </authorList>
    </citation>
    <scope>NUCLEOTIDE SEQUENCE [LARGE SCALE GENOMIC DNA]</scope>
    <source>
        <strain evidence="16 17">Uno17</strain>
    </source>
</reference>
<dbReference type="PROSITE" id="PS50112">
    <property type="entry name" value="PAS"/>
    <property type="match status" value="2"/>
</dbReference>
<evidence type="ECO:0000256" key="6">
    <source>
        <dbReference type="ARBA" id="ARBA00022692"/>
    </source>
</evidence>
<dbReference type="Pfam" id="PF13188">
    <property type="entry name" value="PAS_8"/>
    <property type="match status" value="1"/>
</dbReference>
<organism evidence="16 17">
    <name type="scientific">Dictyobacter arantiisoli</name>
    <dbReference type="NCBI Taxonomy" id="2014874"/>
    <lineage>
        <taxon>Bacteria</taxon>
        <taxon>Bacillati</taxon>
        <taxon>Chloroflexota</taxon>
        <taxon>Ktedonobacteria</taxon>
        <taxon>Ktedonobacterales</taxon>
        <taxon>Dictyobacteraceae</taxon>
        <taxon>Dictyobacter</taxon>
    </lineage>
</organism>
<dbReference type="SMART" id="SM00086">
    <property type="entry name" value="PAC"/>
    <property type="match status" value="1"/>
</dbReference>
<accession>A0A5A5TII3</accession>
<dbReference type="EC" id="2.7.13.3" evidence="3"/>
<keyword evidence="12" id="KW-0472">Membrane</keyword>
<comment type="subcellular location">
    <subcellularLocation>
        <location evidence="2">Membrane</location>
        <topology evidence="2">Multi-pass membrane protein</topology>
    </subcellularLocation>
</comment>
<dbReference type="InterPro" id="IPR001610">
    <property type="entry name" value="PAC"/>
</dbReference>
<dbReference type="Pfam" id="PF14417">
    <property type="entry name" value="MEDS"/>
    <property type="match status" value="1"/>
</dbReference>
<keyword evidence="9" id="KW-0067">ATP-binding</keyword>
<sequence>MHTHAHIVHFSENDATLIGAVSTFISTGLRAGEACIVVATPSHRESLGQYLQAEGLDVTTLQTIGSYISLDAATTLARFMVDGEPDPVRFSEVIGQIIQNAAQGQRRVHIFGEMVALLWMEGNQRAALRLEDLWNDLSETLPFLLFCAYPMQSFSGNAYEKQFMQICQQHSQILPSESYNHLSQEERVRAFSLLQQKAQSLEIEIAERKAAEERLRVLAAIVESTDDAILSKDLDGIITSWNYAAERIYGYRAEEIIGQSVTRIFPPDQYAEFQHIMERIRQGKRVDHYETKRVRKDGTMLLVSVTISPLKDETGTITGASTIARDITEQRRLEDKSQRLFTSNLIGIFVADGHGTILEANQAFLDLLGYTQEEWQAGTDQQDALISAVTSSLSPMILDALQTGGNSDPQETMLPQKRGIDRPVLIAVTRIEHTETCIGFVLDISERKALEQRKDEFIGMASHELKTPVTSLKGFLGLLRRLLASQENERVLHYFTRMDMQIDKLTNLINDLLDVSRMQTGQLIYREERVELDSMVQEVVESVQETTQSHHIQLTGQTGVEVFGDRDRLGQVVINLLNNAIKYSPDTDCVIVRLAVDDKQAIVSVQDFGPGIDKEHHHKIFDRFYRVSDSEEKTYPGLGIGLAISHEIIKRHRGYLWVESQKGAGATFYLSLPLIQEESMPVSEQ</sequence>
<dbReference type="InterPro" id="IPR050351">
    <property type="entry name" value="BphY/WalK/GraS-like"/>
</dbReference>
<dbReference type="InterPro" id="IPR036097">
    <property type="entry name" value="HisK_dim/P_sf"/>
</dbReference>
<evidence type="ECO:0000313" key="16">
    <source>
        <dbReference type="EMBL" id="GCF10764.1"/>
    </source>
</evidence>
<dbReference type="Proteomes" id="UP000322530">
    <property type="component" value="Unassembled WGS sequence"/>
</dbReference>
<dbReference type="InterPro" id="IPR025847">
    <property type="entry name" value="MEDS_domain"/>
</dbReference>
<dbReference type="NCBIfam" id="TIGR00229">
    <property type="entry name" value="sensory_box"/>
    <property type="match status" value="2"/>
</dbReference>
<comment type="caution">
    <text evidence="16">The sequence shown here is derived from an EMBL/GenBank/DDBJ whole genome shotgun (WGS) entry which is preliminary data.</text>
</comment>
<keyword evidence="6" id="KW-0812">Transmembrane</keyword>
<dbReference type="CDD" id="cd00075">
    <property type="entry name" value="HATPase"/>
    <property type="match status" value="1"/>
</dbReference>
<feature type="domain" description="PAC" evidence="15">
    <location>
        <begin position="287"/>
        <end position="339"/>
    </location>
</feature>
<keyword evidence="17" id="KW-1185">Reference proteome</keyword>
<name>A0A5A5TII3_9CHLR</name>
<dbReference type="CDD" id="cd00130">
    <property type="entry name" value="PAS"/>
    <property type="match status" value="2"/>
</dbReference>
<evidence type="ECO:0000256" key="3">
    <source>
        <dbReference type="ARBA" id="ARBA00012438"/>
    </source>
</evidence>
<keyword evidence="11" id="KW-0902">Two-component regulatory system</keyword>
<dbReference type="GO" id="GO:0030295">
    <property type="term" value="F:protein kinase activator activity"/>
    <property type="evidence" value="ECO:0007669"/>
    <property type="project" value="TreeGrafter"/>
</dbReference>
<proteinExistence type="predicted"/>
<protein>
    <recommendedName>
        <fullName evidence="3">histidine kinase</fullName>
        <ecNumber evidence="3">2.7.13.3</ecNumber>
    </recommendedName>
</protein>
<dbReference type="GO" id="GO:0000155">
    <property type="term" value="F:phosphorelay sensor kinase activity"/>
    <property type="evidence" value="ECO:0007669"/>
    <property type="project" value="InterPro"/>
</dbReference>
<dbReference type="InterPro" id="IPR000700">
    <property type="entry name" value="PAS-assoc_C"/>
</dbReference>
<evidence type="ECO:0000256" key="4">
    <source>
        <dbReference type="ARBA" id="ARBA00022553"/>
    </source>
</evidence>
<dbReference type="PANTHER" id="PTHR42878">
    <property type="entry name" value="TWO-COMPONENT HISTIDINE KINASE"/>
    <property type="match status" value="1"/>
</dbReference>
<dbReference type="InterPro" id="IPR035965">
    <property type="entry name" value="PAS-like_dom_sf"/>
</dbReference>
<dbReference type="FunFam" id="3.30.565.10:FF:000006">
    <property type="entry name" value="Sensor histidine kinase WalK"/>
    <property type="match status" value="1"/>
</dbReference>